<evidence type="ECO:0000259" key="13">
    <source>
        <dbReference type="PROSITE" id="PS50939"/>
    </source>
</evidence>
<keyword evidence="6" id="KW-0479">Metal-binding</keyword>
<keyword evidence="3" id="KW-0813">Transport</keyword>
<evidence type="ECO:0000256" key="5">
    <source>
        <dbReference type="ARBA" id="ARBA00022692"/>
    </source>
</evidence>
<evidence type="ECO:0000256" key="10">
    <source>
        <dbReference type="ARBA" id="ARBA00023136"/>
    </source>
</evidence>
<evidence type="ECO:0000256" key="3">
    <source>
        <dbReference type="ARBA" id="ARBA00022448"/>
    </source>
</evidence>
<keyword evidence="7" id="KW-0249">Electron transport</keyword>
<comment type="subcellular location">
    <subcellularLocation>
        <location evidence="2">Membrane</location>
        <topology evidence="2">Multi-pass membrane protein</topology>
    </subcellularLocation>
</comment>
<feature type="transmembrane region" description="Helical" evidence="12">
    <location>
        <begin position="201"/>
        <end position="221"/>
    </location>
</feature>
<keyword evidence="9" id="KW-0408">Iron</keyword>
<evidence type="ECO:0000256" key="11">
    <source>
        <dbReference type="ARBA" id="ARBA00024225"/>
    </source>
</evidence>
<reference evidence="14" key="1">
    <citation type="submission" date="2024-04" db="UniProtKB">
        <authorList>
            <consortium name="EnsemblMetazoa"/>
        </authorList>
    </citation>
    <scope>IDENTIFICATION</scope>
    <source>
        <strain evidence="14">EBRO</strain>
    </source>
</reference>
<dbReference type="GO" id="GO:0016020">
    <property type="term" value="C:membrane"/>
    <property type="evidence" value="ECO:0007669"/>
    <property type="project" value="UniProtKB-SubCell"/>
</dbReference>
<dbReference type="PROSITE" id="PS50939">
    <property type="entry name" value="CYTOCHROME_B561"/>
    <property type="match status" value="1"/>
</dbReference>
<evidence type="ECO:0000256" key="1">
    <source>
        <dbReference type="ARBA" id="ARBA00001970"/>
    </source>
</evidence>
<accession>A0AAG5D5C4</accession>
<feature type="transmembrane region" description="Helical" evidence="12">
    <location>
        <begin position="61"/>
        <end position="81"/>
    </location>
</feature>
<dbReference type="PANTHER" id="PTHR15422">
    <property type="entry name" value="OS05G0565100 PROTEIN"/>
    <property type="match status" value="1"/>
</dbReference>
<dbReference type="AlphaFoldDB" id="A0AAG5D5C4"/>
<feature type="transmembrane region" description="Helical" evidence="12">
    <location>
        <begin position="118"/>
        <end position="141"/>
    </location>
</feature>
<feature type="transmembrane region" description="Helical" evidence="12">
    <location>
        <begin position="87"/>
        <end position="106"/>
    </location>
</feature>
<dbReference type="Proteomes" id="UP000075880">
    <property type="component" value="Unassembled WGS sequence"/>
</dbReference>
<proteinExistence type="predicted"/>
<dbReference type="GO" id="GO:0140571">
    <property type="term" value="F:transmembrane ascorbate ferrireductase activity"/>
    <property type="evidence" value="ECO:0007669"/>
    <property type="project" value="UniProtKB-EC"/>
</dbReference>
<keyword evidence="10 12" id="KW-0472">Membrane</keyword>
<evidence type="ECO:0000256" key="4">
    <source>
        <dbReference type="ARBA" id="ARBA00022617"/>
    </source>
</evidence>
<dbReference type="CDD" id="cd08760">
    <property type="entry name" value="Cyt_b561_FRRS1_like"/>
    <property type="match status" value="1"/>
</dbReference>
<evidence type="ECO:0000256" key="6">
    <source>
        <dbReference type="ARBA" id="ARBA00022723"/>
    </source>
</evidence>
<dbReference type="EnsemblMetazoa" id="ENSAATROPT006719">
    <property type="protein sequence ID" value="ENSAATROPP006049"/>
    <property type="gene ID" value="ENSAATROPG005465"/>
</dbReference>
<dbReference type="GO" id="GO:0140575">
    <property type="term" value="F:transmembrane monodehydroascorbate reductase activity"/>
    <property type="evidence" value="ECO:0007669"/>
    <property type="project" value="InterPro"/>
</dbReference>
<dbReference type="GO" id="GO:0046872">
    <property type="term" value="F:metal ion binding"/>
    <property type="evidence" value="ECO:0007669"/>
    <property type="project" value="UniProtKB-KW"/>
</dbReference>
<feature type="domain" description="Cytochrome b561" evidence="13">
    <location>
        <begin position="1"/>
        <end position="178"/>
    </location>
</feature>
<evidence type="ECO:0000256" key="8">
    <source>
        <dbReference type="ARBA" id="ARBA00022989"/>
    </source>
</evidence>
<evidence type="ECO:0000256" key="7">
    <source>
        <dbReference type="ARBA" id="ARBA00022982"/>
    </source>
</evidence>
<evidence type="ECO:0000256" key="12">
    <source>
        <dbReference type="SAM" id="Phobius"/>
    </source>
</evidence>
<evidence type="ECO:0000313" key="15">
    <source>
        <dbReference type="Proteomes" id="UP000075880"/>
    </source>
</evidence>
<feature type="transmembrane region" description="Helical" evidence="12">
    <location>
        <begin position="20"/>
        <end position="40"/>
    </location>
</feature>
<organism evidence="14 15">
    <name type="scientific">Anopheles atroparvus</name>
    <name type="common">European mosquito</name>
    <dbReference type="NCBI Taxonomy" id="41427"/>
    <lineage>
        <taxon>Eukaryota</taxon>
        <taxon>Metazoa</taxon>
        <taxon>Ecdysozoa</taxon>
        <taxon>Arthropoda</taxon>
        <taxon>Hexapoda</taxon>
        <taxon>Insecta</taxon>
        <taxon>Pterygota</taxon>
        <taxon>Neoptera</taxon>
        <taxon>Endopterygota</taxon>
        <taxon>Diptera</taxon>
        <taxon>Nematocera</taxon>
        <taxon>Culicoidea</taxon>
        <taxon>Culicidae</taxon>
        <taxon>Anophelinae</taxon>
        <taxon>Anopheles</taxon>
    </lineage>
</organism>
<protein>
    <recommendedName>
        <fullName evidence="11">ascorbate ferrireductase (transmembrane)</fullName>
        <ecNumber evidence="11">7.2.1.3</ecNumber>
    </recommendedName>
</protein>
<dbReference type="GO" id="GO:0020037">
    <property type="term" value="F:heme binding"/>
    <property type="evidence" value="ECO:0007669"/>
    <property type="project" value="TreeGrafter"/>
</dbReference>
<dbReference type="PANTHER" id="PTHR15422:SF24">
    <property type="entry name" value="DOMON RELATED DOMAIN-CONTAINING PROTEIN"/>
    <property type="match status" value="1"/>
</dbReference>
<dbReference type="SMART" id="SM00665">
    <property type="entry name" value="B561"/>
    <property type="match status" value="1"/>
</dbReference>
<feature type="transmembrane region" description="Helical" evidence="12">
    <location>
        <begin position="153"/>
        <end position="180"/>
    </location>
</feature>
<dbReference type="Pfam" id="PF03188">
    <property type="entry name" value="Cytochrom_B561"/>
    <property type="match status" value="1"/>
</dbReference>
<keyword evidence="15" id="KW-1185">Reference proteome</keyword>
<dbReference type="InterPro" id="IPR006593">
    <property type="entry name" value="Cyt_b561/ferric_Rdtase_TM"/>
</dbReference>
<dbReference type="EC" id="7.2.1.3" evidence="11"/>
<evidence type="ECO:0000256" key="2">
    <source>
        <dbReference type="ARBA" id="ARBA00004141"/>
    </source>
</evidence>
<dbReference type="Gene3D" id="1.20.120.1770">
    <property type="match status" value="1"/>
</dbReference>
<name>A0AAG5D5C4_ANOAO</name>
<keyword evidence="5 12" id="KW-0812">Transmembrane</keyword>
<evidence type="ECO:0000313" key="14">
    <source>
        <dbReference type="EnsemblMetazoa" id="ENSAATROPP006049"/>
    </source>
</evidence>
<keyword evidence="8 12" id="KW-1133">Transmembrane helix</keyword>
<evidence type="ECO:0000256" key="9">
    <source>
        <dbReference type="ARBA" id="ARBA00023004"/>
    </source>
</evidence>
<dbReference type="InterPro" id="IPR045150">
    <property type="entry name" value="CYB561D1/2"/>
</dbReference>
<keyword evidence="4" id="KW-0349">Heme</keyword>
<comment type="cofactor">
    <cofactor evidence="1">
        <name>heme b</name>
        <dbReference type="ChEBI" id="CHEBI:60344"/>
    </cofactor>
</comment>
<sequence length="224" mass="25147">MAEAHDDHEDPSVLKRLHGTFMVIAWLFFNSLGNTVARYFKKTWTNRQYFGMPLWIFYHRVYMVACWALTCAAIVCIIVDLEAIKAHAHAIVGLTTFVLVFIQPILGLASPGQPQPRAVLRFVHALVGHTAYILAVTNMFLGVGLQEARISSVMYGLLAGALAIHVLAHVVFNVLEYLAVRKGPHLDANKDGSFARWRKTTLMMQMIALYAFTIGNVVFVWRTT</sequence>